<name>A0ABW9G3U8_9GAMM</name>
<reference evidence="1 2" key="1">
    <citation type="journal article" date="2013" name="Int. J. Syst. Evol. Microbiol.">
        <title>Celerinatantimonas yamalensis sp. nov., a cold-adapted diazotrophic bacterium from a cold permafrost brine.</title>
        <authorList>
            <person name="Shcherbakova V."/>
            <person name="Chuvilskaya N."/>
            <person name="Rivkina E."/>
            <person name="Demidov N."/>
            <person name="Uchaeva V."/>
            <person name="Suetin S."/>
            <person name="Suzina N."/>
            <person name="Gilichinsky D."/>
        </authorList>
    </citation>
    <scope>NUCLEOTIDE SEQUENCE [LARGE SCALE GENOMIC DNA]</scope>
    <source>
        <strain evidence="1 2">C7</strain>
    </source>
</reference>
<evidence type="ECO:0000313" key="2">
    <source>
        <dbReference type="Proteomes" id="UP001629953"/>
    </source>
</evidence>
<proteinExistence type="predicted"/>
<dbReference type="Proteomes" id="UP001629953">
    <property type="component" value="Unassembled WGS sequence"/>
</dbReference>
<evidence type="ECO:0000313" key="1">
    <source>
        <dbReference type="EMBL" id="MFM2484355.1"/>
    </source>
</evidence>
<gene>
    <name evidence="1" type="ORF">ABUE30_04615</name>
</gene>
<dbReference type="RefSeq" id="WP_408622498.1">
    <property type="nucleotide sequence ID" value="NZ_JBEQCT010000001.1"/>
</dbReference>
<protein>
    <submittedName>
        <fullName evidence="1">Uncharacterized protein</fullName>
    </submittedName>
</protein>
<organism evidence="1 2">
    <name type="scientific">Celerinatantimonas yamalensis</name>
    <dbReference type="NCBI Taxonomy" id="559956"/>
    <lineage>
        <taxon>Bacteria</taxon>
        <taxon>Pseudomonadati</taxon>
        <taxon>Pseudomonadota</taxon>
        <taxon>Gammaproteobacteria</taxon>
        <taxon>Celerinatantimonadaceae</taxon>
        <taxon>Celerinatantimonas</taxon>
    </lineage>
</organism>
<accession>A0ABW9G3U8</accession>
<sequence>MEELISLHKHWLNADAVKEVVATKVGGEHGLPEGLAEFAEFHSSFARLSVLYGLIYVVIEGYKELKCTNQKVDELLSQEEFVDALRLFRNSTFHYQKNPIPEKALKFLKFPESETWIRSLHLAFKKFFEAELPINEMMDKLNA</sequence>
<dbReference type="EMBL" id="JBEQCT010000001">
    <property type="protein sequence ID" value="MFM2484355.1"/>
    <property type="molecule type" value="Genomic_DNA"/>
</dbReference>
<keyword evidence="2" id="KW-1185">Reference proteome</keyword>
<comment type="caution">
    <text evidence="1">The sequence shown here is derived from an EMBL/GenBank/DDBJ whole genome shotgun (WGS) entry which is preliminary data.</text>
</comment>